<dbReference type="Pfam" id="PF22936">
    <property type="entry name" value="Pol_BBD"/>
    <property type="match status" value="1"/>
</dbReference>
<dbReference type="GO" id="GO:0008270">
    <property type="term" value="F:zinc ion binding"/>
    <property type="evidence" value="ECO:0007669"/>
    <property type="project" value="InterPro"/>
</dbReference>
<dbReference type="Gene3D" id="4.10.60.10">
    <property type="entry name" value="Zinc finger, CCHC-type"/>
    <property type="match status" value="1"/>
</dbReference>
<dbReference type="GO" id="GO:0003676">
    <property type="term" value="F:nucleic acid binding"/>
    <property type="evidence" value="ECO:0007669"/>
    <property type="project" value="InterPro"/>
</dbReference>
<organism evidence="7">
    <name type="scientific">Tanacetum cinerariifolium</name>
    <name type="common">Dalmatian daisy</name>
    <name type="synonym">Chrysanthemum cinerariifolium</name>
    <dbReference type="NCBI Taxonomy" id="118510"/>
    <lineage>
        <taxon>Eukaryota</taxon>
        <taxon>Viridiplantae</taxon>
        <taxon>Streptophyta</taxon>
        <taxon>Embryophyta</taxon>
        <taxon>Tracheophyta</taxon>
        <taxon>Spermatophyta</taxon>
        <taxon>Magnoliopsida</taxon>
        <taxon>eudicotyledons</taxon>
        <taxon>Gunneridae</taxon>
        <taxon>Pentapetalae</taxon>
        <taxon>asterids</taxon>
        <taxon>campanulids</taxon>
        <taxon>Asterales</taxon>
        <taxon>Asteraceae</taxon>
        <taxon>Asteroideae</taxon>
        <taxon>Anthemideae</taxon>
        <taxon>Anthemidinae</taxon>
        <taxon>Tanacetum</taxon>
    </lineage>
</organism>
<dbReference type="InterPro" id="IPR057670">
    <property type="entry name" value="SH3_retrovirus"/>
</dbReference>
<evidence type="ECO:0000256" key="2">
    <source>
        <dbReference type="SAM" id="Coils"/>
    </source>
</evidence>
<evidence type="ECO:0000259" key="5">
    <source>
        <dbReference type="Pfam" id="PF22936"/>
    </source>
</evidence>
<proteinExistence type="predicted"/>
<keyword evidence="1" id="KW-0378">Hydrolase</keyword>
<keyword evidence="1" id="KW-0645">Protease</keyword>
<reference evidence="7" key="1">
    <citation type="journal article" date="2019" name="Sci. Rep.">
        <title>Draft genome of Tanacetum cinerariifolium, the natural source of mosquito coil.</title>
        <authorList>
            <person name="Yamashiro T."/>
            <person name="Shiraishi A."/>
            <person name="Satake H."/>
            <person name="Nakayama K."/>
        </authorList>
    </citation>
    <scope>NUCLEOTIDE SEQUENCE</scope>
</reference>
<protein>
    <submittedName>
        <fullName evidence="7">Retrovirus-related Pol polyprotein from transposon TNT 1-94</fullName>
    </submittedName>
</protein>
<feature type="domain" description="Retrovirus-related Pol polyprotein from transposon TNT 1-94-like beta-barrel" evidence="5">
    <location>
        <begin position="777"/>
        <end position="843"/>
    </location>
</feature>
<feature type="region of interest" description="Disordered" evidence="3">
    <location>
        <begin position="192"/>
        <end position="223"/>
    </location>
</feature>
<dbReference type="InterPro" id="IPR013103">
    <property type="entry name" value="RVT_2"/>
</dbReference>
<feature type="coiled-coil region" evidence="2">
    <location>
        <begin position="583"/>
        <end position="640"/>
    </location>
</feature>
<feature type="non-terminal residue" evidence="7">
    <location>
        <position position="1285"/>
    </location>
</feature>
<evidence type="ECO:0000259" key="4">
    <source>
        <dbReference type="Pfam" id="PF07727"/>
    </source>
</evidence>
<sequence length="1285" mass="145935">MGKNQLVLTKPRLSVLNVIEEGTLPRIAEQPGIQGTRVEMLGMQGTEKEIMVKEEEVTKSMFNNRSSDEENSLANDRFKKGEGYHVVLSPLTGNYMPPKPHLSFAGLDDSIYKFKISETVTSLIKDVKDALDTSTAFVEKPKEVRTNDPLIQDWDTDSDNVTIMKSTLKTRSPRSIDEGPFQMGSVREPLAEGTEGAPHLDPERPRGTNPQGGGAVGYGGVQNRVGNANPGQARQVKCYNFNEIGHIAKNCTQPKRPQNSDYYKDKMLLMQAQENGVALDEEQLLFLAGGQDNAIDDDVNEQPVQDLALNVDNMFQDDDCDAFDFDVDEAPMAQTIFIANLSSTDLVYDEAGPSFDSDILSEDNAMPVVHSNVSSIPNDAYMMIYNDMYEPHAQSVSKTSRNTVVENSLTAELATYKEQVELYERRVRRKMNDKMKDPECVTHKVKIVPHDYSKENFLATFAPQKQLTPEQIFWSQDFIKMKSEALKEQTTVSRPIKALTIFTEMHVANTIFETRYLELEAELSNLRDKSHKDNHDELVKHFSNLEVHHLNLQLKYQNLKDSFGNNPPTPDKDTPDFDSVFVIGKMQASLQGKENIIKKLQKQISHLQETRSEADRTLDFKALDSQITQLTAKVTALQAQNDLFRAKNDKIKQHYKELYDSFKITRVKHIEQVTALTTENVILKAHILNTVNSVSKDHVKPKVRIPGKHAIDIEPIVPRLRNNREAHLDYLRHLKESVETIHDIVEEAKVVRPLDGSIVSACHYTKHSHELLEYAIGCSKHMNEDRSRLMNFVKKFIRTVRFGNDHFGAIMGYGDYVIGDSVIFRVYYVEGLGHNLFSVIQSCDADLHDEVLSNLFVVQSLQEEIMVMTSAFKPLELREDLRKLQPTANIRIFVGYAPSRKGYRIYNKITRRIMETIHVQFDELTELMAPMHLSTGPVPIFLMPGQISLGLVLNPIPATPYVPPTNKDLKILFQPMFDEYLETPRVERPVSPTLAVQAPVNSTGIPSSTTIDQDAPSPSISPSSLALQSYSIHQGIAAESTFMKNTPIAPVDTTPFIMYLLRNLVLMHRHLWMLVQQNQPTSLKHFIISVNEARITRSIMSLATLLDRYLPENNLPLMPCAMQDEIHEFNRLQVWELVPQPDCVMIIAPKWIYKVKLDEYDDILKNKARLVAKGHRQEEGIDFEESFAPVARIKAILIFIANAMNKNMTIYQMDVKTAFLNGELKEKVYVSQQEGFVDPDHLTHVYRLKKALYGLIQAPRAWYDTLSRFLLDNKFSKGAVDPILF</sequence>
<evidence type="ECO:0000313" key="7">
    <source>
        <dbReference type="EMBL" id="GEY03397.1"/>
    </source>
</evidence>
<dbReference type="SUPFAM" id="SSF57756">
    <property type="entry name" value="Retrovirus zinc finger-like domains"/>
    <property type="match status" value="1"/>
</dbReference>
<name>A0A699HFE2_TANCI</name>
<evidence type="ECO:0000259" key="6">
    <source>
        <dbReference type="Pfam" id="PF25597"/>
    </source>
</evidence>
<keyword evidence="1" id="KW-0064">Aspartyl protease</keyword>
<dbReference type="Pfam" id="PF25597">
    <property type="entry name" value="SH3_retrovirus"/>
    <property type="match status" value="1"/>
</dbReference>
<evidence type="ECO:0000256" key="1">
    <source>
        <dbReference type="ARBA" id="ARBA00022750"/>
    </source>
</evidence>
<dbReference type="Pfam" id="PF07727">
    <property type="entry name" value="RVT_2"/>
    <property type="match status" value="1"/>
</dbReference>
<dbReference type="GO" id="GO:0004190">
    <property type="term" value="F:aspartic-type endopeptidase activity"/>
    <property type="evidence" value="ECO:0007669"/>
    <property type="project" value="UniProtKB-KW"/>
</dbReference>
<dbReference type="InterPro" id="IPR054722">
    <property type="entry name" value="PolX-like_BBD"/>
</dbReference>
<dbReference type="EMBL" id="BKCJ010146997">
    <property type="protein sequence ID" value="GEY03397.1"/>
    <property type="molecule type" value="Genomic_DNA"/>
</dbReference>
<accession>A0A699HFE2</accession>
<feature type="coiled-coil region" evidence="2">
    <location>
        <begin position="406"/>
        <end position="433"/>
    </location>
</feature>
<evidence type="ECO:0000256" key="3">
    <source>
        <dbReference type="SAM" id="MobiDB-lite"/>
    </source>
</evidence>
<dbReference type="InterPro" id="IPR036875">
    <property type="entry name" value="Znf_CCHC_sf"/>
</dbReference>
<gene>
    <name evidence="7" type="ORF">Tci_375371</name>
</gene>
<keyword evidence="2" id="KW-0175">Coiled coil</keyword>
<dbReference type="InterPro" id="IPR043502">
    <property type="entry name" value="DNA/RNA_pol_sf"/>
</dbReference>
<dbReference type="SUPFAM" id="SSF56672">
    <property type="entry name" value="DNA/RNA polymerases"/>
    <property type="match status" value="1"/>
</dbReference>
<feature type="domain" description="Reverse transcriptase Ty1/copia-type" evidence="4">
    <location>
        <begin position="1133"/>
        <end position="1278"/>
    </location>
</feature>
<feature type="domain" description="Retroviral polymerase SH3-like" evidence="6">
    <location>
        <begin position="879"/>
        <end position="924"/>
    </location>
</feature>
<comment type="caution">
    <text evidence="7">The sequence shown here is derived from an EMBL/GenBank/DDBJ whole genome shotgun (WGS) entry which is preliminary data.</text>
</comment>
<feature type="compositionally biased region" description="Gly residues" evidence="3">
    <location>
        <begin position="210"/>
        <end position="220"/>
    </location>
</feature>